<accession>A0A6J4LPI0</accession>
<proteinExistence type="predicted"/>
<reference evidence="1" key="1">
    <citation type="submission" date="2020-02" db="EMBL/GenBank/DDBJ databases">
        <authorList>
            <person name="Meier V. D."/>
        </authorList>
    </citation>
    <scope>NUCLEOTIDE SEQUENCE</scope>
    <source>
        <strain evidence="1">AVDCRST_MAG56</strain>
    </source>
</reference>
<dbReference type="AlphaFoldDB" id="A0A6J4LPI0"/>
<name>A0A6J4LPI0_9SPHI</name>
<evidence type="ECO:0000313" key="1">
    <source>
        <dbReference type="EMBL" id="CAA9334561.1"/>
    </source>
</evidence>
<sequence length="49" mass="5406">MCRNTRLFTYNVLTGPPVAIIFSTARNLPAGACILWANINSTKQNILNI</sequence>
<dbReference type="EMBL" id="CADCTQ010000636">
    <property type="protein sequence ID" value="CAA9334561.1"/>
    <property type="molecule type" value="Genomic_DNA"/>
</dbReference>
<organism evidence="1">
    <name type="scientific">uncultured Cytophagales bacterium</name>
    <dbReference type="NCBI Taxonomy" id="158755"/>
    <lineage>
        <taxon>Bacteria</taxon>
        <taxon>Pseudomonadati</taxon>
        <taxon>Bacteroidota</taxon>
        <taxon>Sphingobacteriia</taxon>
        <taxon>Sphingobacteriales</taxon>
        <taxon>environmental samples</taxon>
    </lineage>
</organism>
<gene>
    <name evidence="1" type="ORF">AVDCRST_MAG56-7578</name>
</gene>
<protein>
    <submittedName>
        <fullName evidence="1">Uncharacterized protein</fullName>
    </submittedName>
</protein>